<dbReference type="RefSeq" id="WP_127828836.1">
    <property type="nucleotide sequence ID" value="NZ_RZYA01000006.1"/>
</dbReference>
<keyword evidence="1" id="KW-0472">Membrane</keyword>
<evidence type="ECO:0000256" key="1">
    <source>
        <dbReference type="SAM" id="Phobius"/>
    </source>
</evidence>
<evidence type="ECO:0000313" key="3">
    <source>
        <dbReference type="Proteomes" id="UP000283128"/>
    </source>
</evidence>
<dbReference type="AlphaFoldDB" id="A0A437PQJ6"/>
<evidence type="ECO:0000313" key="2">
    <source>
        <dbReference type="EMBL" id="RVU24479.1"/>
    </source>
</evidence>
<organism evidence="2 3">
    <name type="scientific">Streptomyces antnestii</name>
    <dbReference type="NCBI Taxonomy" id="2494256"/>
    <lineage>
        <taxon>Bacteria</taxon>
        <taxon>Bacillati</taxon>
        <taxon>Actinomycetota</taxon>
        <taxon>Actinomycetes</taxon>
        <taxon>Kitasatosporales</taxon>
        <taxon>Streptomycetaceae</taxon>
        <taxon>Streptomyces</taxon>
    </lineage>
</organism>
<proteinExistence type="predicted"/>
<reference evidence="2 3" key="1">
    <citation type="submission" date="2019-01" db="EMBL/GenBank/DDBJ databases">
        <title>Genome sequences of Streptomyces and Rhizobium isolates collected from root and soil.</title>
        <authorList>
            <person name="Chhettri S."/>
            <person name="Sevigny J.L."/>
            <person name="Sen A."/>
            <person name="Ennis N."/>
            <person name="Tisa L."/>
        </authorList>
    </citation>
    <scope>NUCLEOTIDE SEQUENCE [LARGE SCALE GENOMIC DNA]</scope>
    <source>
        <strain evidence="2 3">San01</strain>
    </source>
</reference>
<feature type="transmembrane region" description="Helical" evidence="1">
    <location>
        <begin position="17"/>
        <end position="35"/>
    </location>
</feature>
<accession>A0A437PQJ6</accession>
<gene>
    <name evidence="2" type="ORF">EOT10_15870</name>
</gene>
<name>A0A437PQJ6_9ACTN</name>
<keyword evidence="3" id="KW-1185">Reference proteome</keyword>
<keyword evidence="1" id="KW-0812">Transmembrane</keyword>
<comment type="caution">
    <text evidence="2">The sequence shown here is derived from an EMBL/GenBank/DDBJ whole genome shotgun (WGS) entry which is preliminary data.</text>
</comment>
<protein>
    <submittedName>
        <fullName evidence="2">Uncharacterized protein</fullName>
    </submittedName>
</protein>
<sequence length="222" mass="23609">MNEVRNKFVVKKSSRDFVIGVVIVCGLAIGGLVGYQQIFTKGLDRLPDEVCDGAVDREVAAQVLPDARSASEDGSVTGTGENLFFGCRVDTTGHSLVSGEVKVQAVSAKSWSNFYEGYGGAEEGKALQVGVGEVRALSKTRIASIYAPCAPRGVKASTARQPYALIAEVRVLGESRVKGAALRQDLTNFAYQLTQHAYKVGECQDALTFPKEIPSYPSGAKG</sequence>
<dbReference type="EMBL" id="RZYA01000006">
    <property type="protein sequence ID" value="RVU24479.1"/>
    <property type="molecule type" value="Genomic_DNA"/>
</dbReference>
<keyword evidence="1" id="KW-1133">Transmembrane helix</keyword>
<dbReference type="Proteomes" id="UP000283128">
    <property type="component" value="Unassembled WGS sequence"/>
</dbReference>
<dbReference type="OrthoDB" id="4329532at2"/>